<gene>
    <name evidence="1" type="ORF">BH720_18845</name>
</gene>
<dbReference type="InterPro" id="IPR043091">
    <property type="entry name" value="Restr_endonucII_AvaI/BsoBI_hel"/>
</dbReference>
<accession>A0A1E5QFZ5</accession>
<keyword evidence="1" id="KW-0540">Nuclease</keyword>
<dbReference type="REBASE" id="172445">
    <property type="entry name" value="DspB1220ORF18850P"/>
</dbReference>
<dbReference type="OrthoDB" id="1551434at2"/>
<keyword evidence="1" id="KW-0255">Endonuclease</keyword>
<dbReference type="STRING" id="1781255.BH720_18845"/>
<dbReference type="EMBL" id="MJGC01000084">
    <property type="protein sequence ID" value="OEJ73605.1"/>
    <property type="molecule type" value="Genomic_DNA"/>
</dbReference>
<protein>
    <submittedName>
        <fullName evidence="1">Restriction endonuclease</fullName>
    </submittedName>
</protein>
<dbReference type="RefSeq" id="WP_069968771.1">
    <property type="nucleotide sequence ID" value="NZ_CM124774.1"/>
</dbReference>
<comment type="caution">
    <text evidence="1">The sequence shown here is derived from an EMBL/GenBank/DDBJ whole genome shotgun (WGS) entry which is preliminary data.</text>
</comment>
<dbReference type="Gene3D" id="3.40.91.10">
    <property type="match status" value="1"/>
</dbReference>
<dbReference type="GO" id="GO:0009036">
    <property type="term" value="F:type II site-specific deoxyribonuclease activity"/>
    <property type="evidence" value="ECO:0007669"/>
    <property type="project" value="InterPro"/>
</dbReference>
<reference evidence="1" key="1">
    <citation type="submission" date="2016-09" db="EMBL/GenBank/DDBJ databases">
        <title>Draft genome of thermotolerant cyanobacterium Desertifilum sp. strain IPPAS B-1220.</title>
        <authorList>
            <person name="Sinetova M.A."/>
            <person name="Bolakhan K."/>
            <person name="Zayadan B.K."/>
            <person name="Mironov K.S."/>
            <person name="Ustinova V."/>
            <person name="Kupriyanova E.V."/>
            <person name="Sidorov R.A."/>
            <person name="Skrypnik A.N."/>
            <person name="Gogoleva N.E."/>
            <person name="Gogolev Y.V."/>
            <person name="Los D.A."/>
        </authorList>
    </citation>
    <scope>NUCLEOTIDE SEQUENCE [LARGE SCALE GENOMIC DNA]</scope>
    <source>
        <strain evidence="1">IPPAS B-1220</strain>
    </source>
</reference>
<keyword evidence="1" id="KW-0378">Hydrolase</keyword>
<dbReference type="InterPro" id="IPR011335">
    <property type="entry name" value="Restrct_endonuc-II-like"/>
</dbReference>
<dbReference type="AlphaFoldDB" id="A0A1E5QFZ5"/>
<dbReference type="SUPFAM" id="SSF52980">
    <property type="entry name" value="Restriction endonuclease-like"/>
    <property type="match status" value="1"/>
</dbReference>
<dbReference type="Pfam" id="PF09194">
    <property type="entry name" value="Endonuc-BsobI"/>
    <property type="match status" value="1"/>
</dbReference>
<dbReference type="GO" id="GO:0003677">
    <property type="term" value="F:DNA binding"/>
    <property type="evidence" value="ECO:0007669"/>
    <property type="project" value="InterPro"/>
</dbReference>
<organism evidence="1">
    <name type="scientific">Desertifilum tharense IPPAS B-1220</name>
    <dbReference type="NCBI Taxonomy" id="1781255"/>
    <lineage>
        <taxon>Bacteria</taxon>
        <taxon>Bacillati</taxon>
        <taxon>Cyanobacteriota</taxon>
        <taxon>Cyanophyceae</taxon>
        <taxon>Desertifilales</taxon>
        <taxon>Desertifilaceae</taxon>
        <taxon>Desertifilum</taxon>
    </lineage>
</organism>
<sequence>MNVYRNHLQSSDDLVTTYEATRAGFVALALEKNRRATPYVAEARALQEAASQAKIPSDLLSIQGIGMGLLTAAGLSDKSLAHLMPEDKIDAINGLIRNFLEPAGASFVEELVFRFLLTRGDTLGGSMRNAGGALAQRKLTRAILSTLIIAGQRYHWQHSKSKRWIAMTNDDTEIELSLRGLSWESELGRRTLIYNLNIPLVKSNVDLCLFNLAPEALPANKSSKIKPIEVEPYTIALGELKGGIDPAGADEHWKTAQAALNRIRQAFANAGHSPLTFFVGAAIEKRMAGEIWNQLESGMLSNAANLNEENQVASISRWLCSL</sequence>
<evidence type="ECO:0000313" key="1">
    <source>
        <dbReference type="EMBL" id="OEJ73605.1"/>
    </source>
</evidence>
<dbReference type="Gene3D" id="1.10.238.90">
    <property type="entry name" value="Restriction endonuclease BsobI, helical domain"/>
    <property type="match status" value="1"/>
</dbReference>
<dbReference type="GO" id="GO:0009307">
    <property type="term" value="P:DNA restriction-modification system"/>
    <property type="evidence" value="ECO:0007669"/>
    <property type="project" value="InterPro"/>
</dbReference>
<name>A0A1E5QFZ5_9CYAN</name>
<proteinExistence type="predicted"/>
<dbReference type="InterPro" id="IPR015277">
    <property type="entry name" value="Restrct_endonuc_II_AvaI/BsoBI"/>
</dbReference>
<dbReference type="CDD" id="cd22315">
    <property type="entry name" value="BsoBI-like"/>
    <property type="match status" value="1"/>
</dbReference>